<name>A0A8T1VDB4_9STRA</name>
<keyword evidence="4" id="KW-1133">Transmembrane helix</keyword>
<keyword evidence="7" id="KW-1185">Reference proteome</keyword>
<sequence length="925" mass="103814">MQSGPPPPTIKRMGSDRTRTGLLMSKLSSRNLYDLQVKSADYEVMMARFQLRKVSKDNIDGGKLRLAIIDTAYGNKSRGSKWRLLSPRRFAYLLTRKKTWRYVWKTVTSPIPPGGCMCRLHGFLMFGVNQFELFYLPFALSFYPHGSSGTVTTGLILQLLHLADLLLTFNTAFMRQREFITSRSAIARDHVNKWFGLEVVSAVPVAIVYSVTDGCERITMILLRCDVALIALRLLHLVVVEQSMLPKRLFRDNKQLVSWFQYSRYAHLLGIAKLIWLVLLVTHYMGCVWHMLSGLQLEASVGEKYVASFYYAVQLIQGQGNGSGTWGQNLFSTFVILTGSVILAIVFGNVAMLVSSFNANTTTYHQKMEGVFATMDKMGLPLKLQERVHQYYTHVWTEYQSLDGDIVKFQRELAHTLRLEVGLYKYMNLVMKIQFWESCSPDFATQIILNLAIRVYLPDDYIVRKGDTGDEMFMINRGICELSDPADSQEPKNVAILASSSSGGPEMLSGADQIMENTSESSEEGEKTLDAELEPVSSQSSHSKVGAKSFFRRGSKDIEKKTQPHKSKYEINPDEKQPTKKVKPQILLYPGQAFGEMSLLMNYKRTANIRAATYVEICVLTRATFQRIICRYPEDRRHVLTMMIKSCIEKKEIPFPWDEVVDAVAERRRKYGTMSSSRRNVQATVTSTEAAQALVDRIDANQPDESIKYGFQTFHPDLMRQGSAESAVGTASIDISSPKLRQKRLVVNQNEDGNSGLTEGTNKTDPVGADSRIEGLEKTLATMMTVMNSMAASIERLERQAQNRDKVYTYCQACQTRLRDTCAKHVHDEGEARGADYTESSLSPRMKIRRCKDSASLNSEIPKLDGNSLEKEPTAKHSSPPNGPSKSAQSVAPAISTGHDFELAEVSYTGSDDCGSKVAGVMIHL</sequence>
<feature type="region of interest" description="Disordered" evidence="3">
    <location>
        <begin position="515"/>
        <end position="580"/>
    </location>
</feature>
<dbReference type="InterPro" id="IPR018488">
    <property type="entry name" value="cNMP-bd_CS"/>
</dbReference>
<keyword evidence="4" id="KW-0812">Transmembrane</keyword>
<comment type="caution">
    <text evidence="6">The sequence shown here is derived from an EMBL/GenBank/DDBJ whole genome shotgun (WGS) entry which is preliminary data.</text>
</comment>
<feature type="transmembrane region" description="Helical" evidence="4">
    <location>
        <begin position="330"/>
        <end position="354"/>
    </location>
</feature>
<evidence type="ECO:0000256" key="1">
    <source>
        <dbReference type="ARBA" id="ARBA00022448"/>
    </source>
</evidence>
<dbReference type="Proteomes" id="UP000694044">
    <property type="component" value="Unassembled WGS sequence"/>
</dbReference>
<dbReference type="AlphaFoldDB" id="A0A8T1VDB4"/>
<dbReference type="PROSITE" id="PS00888">
    <property type="entry name" value="CNMP_BINDING_1"/>
    <property type="match status" value="1"/>
</dbReference>
<gene>
    <name evidence="6" type="ORF">PHYPSEUDO_009117</name>
</gene>
<feature type="region of interest" description="Disordered" evidence="3">
    <location>
        <begin position="749"/>
        <end position="769"/>
    </location>
</feature>
<organism evidence="6 7">
    <name type="scientific">Phytophthora pseudosyringae</name>
    <dbReference type="NCBI Taxonomy" id="221518"/>
    <lineage>
        <taxon>Eukaryota</taxon>
        <taxon>Sar</taxon>
        <taxon>Stramenopiles</taxon>
        <taxon>Oomycota</taxon>
        <taxon>Peronosporomycetes</taxon>
        <taxon>Peronosporales</taxon>
        <taxon>Peronosporaceae</taxon>
        <taxon>Phytophthora</taxon>
    </lineage>
</organism>
<dbReference type="OrthoDB" id="119241at2759"/>
<protein>
    <recommendedName>
        <fullName evidence="5">Cyclic nucleotide-binding domain-containing protein</fullName>
    </recommendedName>
</protein>
<feature type="compositionally biased region" description="Polar residues" evidence="3">
    <location>
        <begin position="876"/>
        <end position="890"/>
    </location>
</feature>
<dbReference type="CDD" id="cd00038">
    <property type="entry name" value="CAP_ED"/>
    <property type="match status" value="1"/>
</dbReference>
<proteinExistence type="predicted"/>
<dbReference type="Pfam" id="PF00027">
    <property type="entry name" value="cNMP_binding"/>
    <property type="match status" value="1"/>
</dbReference>
<accession>A0A8T1VDB4</accession>
<dbReference type="PANTHER" id="PTHR45638:SF11">
    <property type="entry name" value="CYCLIC NUCLEOTIDE-GATED CATION CHANNEL SUBUNIT A"/>
    <property type="match status" value="1"/>
</dbReference>
<dbReference type="InterPro" id="IPR000595">
    <property type="entry name" value="cNMP-bd_dom"/>
</dbReference>
<dbReference type="PROSITE" id="PS50042">
    <property type="entry name" value="CNMP_BINDING_3"/>
    <property type="match status" value="2"/>
</dbReference>
<evidence type="ECO:0000313" key="7">
    <source>
        <dbReference type="Proteomes" id="UP000694044"/>
    </source>
</evidence>
<feature type="domain" description="Cyclic nucleotide-binding" evidence="5">
    <location>
        <begin position="588"/>
        <end position="646"/>
    </location>
</feature>
<dbReference type="PANTHER" id="PTHR45638">
    <property type="entry name" value="CYCLIC NUCLEOTIDE-GATED CATION CHANNEL SUBUNIT A"/>
    <property type="match status" value="1"/>
</dbReference>
<evidence type="ECO:0000256" key="4">
    <source>
        <dbReference type="SAM" id="Phobius"/>
    </source>
</evidence>
<dbReference type="EMBL" id="JAGDFM010000376">
    <property type="protein sequence ID" value="KAG7379051.1"/>
    <property type="molecule type" value="Genomic_DNA"/>
</dbReference>
<evidence type="ECO:0000259" key="5">
    <source>
        <dbReference type="PROSITE" id="PS50042"/>
    </source>
</evidence>
<feature type="domain" description="Cyclic nucleotide-binding" evidence="5">
    <location>
        <begin position="435"/>
        <end position="508"/>
    </location>
</feature>
<evidence type="ECO:0000256" key="2">
    <source>
        <dbReference type="ARBA" id="ARBA00023065"/>
    </source>
</evidence>
<dbReference type="GO" id="GO:0005221">
    <property type="term" value="F:intracellularly cyclic nucleotide-activated monoatomic cation channel activity"/>
    <property type="evidence" value="ECO:0007669"/>
    <property type="project" value="InterPro"/>
</dbReference>
<dbReference type="PROSITE" id="PS00889">
    <property type="entry name" value="CNMP_BINDING_2"/>
    <property type="match status" value="1"/>
</dbReference>
<dbReference type="InterPro" id="IPR050866">
    <property type="entry name" value="CNG_cation_channel"/>
</dbReference>
<feature type="compositionally biased region" description="Polar residues" evidence="3">
    <location>
        <begin position="749"/>
        <end position="764"/>
    </location>
</feature>
<feature type="compositionally biased region" description="Basic and acidic residues" evidence="3">
    <location>
        <begin position="554"/>
        <end position="578"/>
    </location>
</feature>
<keyword evidence="2" id="KW-0406">Ion transport</keyword>
<feature type="region of interest" description="Disordered" evidence="3">
    <location>
        <begin position="848"/>
        <end position="896"/>
    </location>
</feature>
<evidence type="ECO:0000313" key="6">
    <source>
        <dbReference type="EMBL" id="KAG7379051.1"/>
    </source>
</evidence>
<dbReference type="GO" id="GO:0044877">
    <property type="term" value="F:protein-containing complex binding"/>
    <property type="evidence" value="ECO:0007669"/>
    <property type="project" value="TreeGrafter"/>
</dbReference>
<evidence type="ECO:0000256" key="3">
    <source>
        <dbReference type="SAM" id="MobiDB-lite"/>
    </source>
</evidence>
<feature type="transmembrane region" description="Helical" evidence="4">
    <location>
        <begin position="274"/>
        <end position="292"/>
    </location>
</feature>
<keyword evidence="1" id="KW-0813">Transport</keyword>
<reference evidence="6" key="1">
    <citation type="submission" date="2021-02" db="EMBL/GenBank/DDBJ databases">
        <authorList>
            <person name="Palmer J.M."/>
        </authorList>
    </citation>
    <scope>NUCLEOTIDE SEQUENCE</scope>
    <source>
        <strain evidence="6">SCRP734</strain>
    </source>
</reference>
<keyword evidence="4" id="KW-0472">Membrane</keyword>